<sequence length="62" mass="7225">MSIVERFNTFVQSAWAESKKVTWPSREELKDSTVVVLISTIIVMLYLFVVDRILSFILDFVI</sequence>
<keyword evidence="6 9" id="KW-1133">Transmembrane helix</keyword>
<dbReference type="NCBIfam" id="TIGR00964">
    <property type="entry name" value="secE_bact"/>
    <property type="match status" value="1"/>
</dbReference>
<evidence type="ECO:0000256" key="4">
    <source>
        <dbReference type="ARBA" id="ARBA00022692"/>
    </source>
</evidence>
<name>A0A7Y2E6U3_UNCEI</name>
<keyword evidence="5 9" id="KW-0653">Protein transport</keyword>
<dbReference type="Pfam" id="PF00584">
    <property type="entry name" value="SecE"/>
    <property type="match status" value="1"/>
</dbReference>
<accession>A0A7Y2E6U3</accession>
<comment type="subunit">
    <text evidence="9">Component of the Sec protein translocase complex. Heterotrimer consisting of SecY, SecE and SecG subunits. The heterotrimers can form oligomers, although 1 heterotrimer is thought to be able to translocate proteins. Interacts with the ribosome. Interacts with SecDF, and other proteins may be involved. Interacts with SecA.</text>
</comment>
<dbReference type="GO" id="GO:0005886">
    <property type="term" value="C:plasma membrane"/>
    <property type="evidence" value="ECO:0007669"/>
    <property type="project" value="UniProtKB-SubCell"/>
</dbReference>
<comment type="subcellular location">
    <subcellularLocation>
        <location evidence="9">Cell membrane</location>
        <topology evidence="9">Single-pass membrane protein</topology>
    </subcellularLocation>
    <subcellularLocation>
        <location evidence="1">Membrane</location>
    </subcellularLocation>
</comment>
<organism evidence="10 11">
    <name type="scientific">Eiseniibacteriota bacterium</name>
    <dbReference type="NCBI Taxonomy" id="2212470"/>
    <lineage>
        <taxon>Bacteria</taxon>
        <taxon>Candidatus Eiseniibacteriota</taxon>
    </lineage>
</organism>
<reference evidence="10 11" key="1">
    <citation type="submission" date="2020-03" db="EMBL/GenBank/DDBJ databases">
        <title>Metabolic flexibility allows generalist bacteria to become dominant in a frequently disturbed ecosystem.</title>
        <authorList>
            <person name="Chen Y.-J."/>
            <person name="Leung P.M."/>
            <person name="Bay S.K."/>
            <person name="Hugenholtz P."/>
            <person name="Kessler A.J."/>
            <person name="Shelley G."/>
            <person name="Waite D.W."/>
            <person name="Cook P.L."/>
            <person name="Greening C."/>
        </authorList>
    </citation>
    <scope>NUCLEOTIDE SEQUENCE [LARGE SCALE GENOMIC DNA]</scope>
    <source>
        <strain evidence="10">SS_bin_28</strain>
    </source>
</reference>
<dbReference type="PANTHER" id="PTHR33910">
    <property type="entry name" value="PROTEIN TRANSLOCASE SUBUNIT SECE"/>
    <property type="match status" value="1"/>
</dbReference>
<keyword evidence="7 9" id="KW-0811">Translocation</keyword>
<gene>
    <name evidence="9 10" type="primary">secE</name>
    <name evidence="10" type="ORF">HKN21_05895</name>
</gene>
<protein>
    <recommendedName>
        <fullName evidence="9">Protein translocase subunit SecE</fullName>
    </recommendedName>
</protein>
<keyword evidence="8 9" id="KW-0472">Membrane</keyword>
<dbReference type="InterPro" id="IPR001901">
    <property type="entry name" value="Translocase_SecE/Sec61-g"/>
</dbReference>
<evidence type="ECO:0000256" key="3">
    <source>
        <dbReference type="ARBA" id="ARBA00022475"/>
    </source>
</evidence>
<evidence type="ECO:0000313" key="11">
    <source>
        <dbReference type="Proteomes" id="UP000547674"/>
    </source>
</evidence>
<keyword evidence="3 9" id="KW-1003">Cell membrane</keyword>
<evidence type="ECO:0000256" key="6">
    <source>
        <dbReference type="ARBA" id="ARBA00022989"/>
    </source>
</evidence>
<dbReference type="Proteomes" id="UP000547674">
    <property type="component" value="Unassembled WGS sequence"/>
</dbReference>
<keyword evidence="4 9" id="KW-0812">Transmembrane</keyword>
<dbReference type="InterPro" id="IPR038379">
    <property type="entry name" value="SecE_sf"/>
</dbReference>
<comment type="function">
    <text evidence="9">Essential subunit of the Sec protein translocation channel SecYEG. Clamps together the 2 halves of SecY. May contact the channel plug during translocation.</text>
</comment>
<dbReference type="InterPro" id="IPR005807">
    <property type="entry name" value="SecE_bac"/>
</dbReference>
<evidence type="ECO:0000256" key="7">
    <source>
        <dbReference type="ARBA" id="ARBA00023010"/>
    </source>
</evidence>
<dbReference type="GO" id="GO:0009306">
    <property type="term" value="P:protein secretion"/>
    <property type="evidence" value="ECO:0007669"/>
    <property type="project" value="UniProtKB-UniRule"/>
</dbReference>
<dbReference type="PANTHER" id="PTHR33910:SF1">
    <property type="entry name" value="PROTEIN TRANSLOCASE SUBUNIT SECE"/>
    <property type="match status" value="1"/>
</dbReference>
<dbReference type="GO" id="GO:0043952">
    <property type="term" value="P:protein transport by the Sec complex"/>
    <property type="evidence" value="ECO:0007669"/>
    <property type="project" value="UniProtKB-UniRule"/>
</dbReference>
<comment type="caution">
    <text evidence="10">The sequence shown here is derived from an EMBL/GenBank/DDBJ whole genome shotgun (WGS) entry which is preliminary data.</text>
</comment>
<dbReference type="GO" id="GO:0006605">
    <property type="term" value="P:protein targeting"/>
    <property type="evidence" value="ECO:0007669"/>
    <property type="project" value="UniProtKB-UniRule"/>
</dbReference>
<keyword evidence="2 9" id="KW-0813">Transport</keyword>
<comment type="similarity">
    <text evidence="9">Belongs to the SecE/SEC61-gamma family.</text>
</comment>
<dbReference type="GO" id="GO:0065002">
    <property type="term" value="P:intracellular protein transmembrane transport"/>
    <property type="evidence" value="ECO:0007669"/>
    <property type="project" value="UniProtKB-UniRule"/>
</dbReference>
<proteinExistence type="inferred from homology"/>
<feature type="transmembrane region" description="Helical" evidence="9">
    <location>
        <begin position="32"/>
        <end position="50"/>
    </location>
</feature>
<evidence type="ECO:0000256" key="5">
    <source>
        <dbReference type="ARBA" id="ARBA00022927"/>
    </source>
</evidence>
<dbReference type="Gene3D" id="1.20.5.1030">
    <property type="entry name" value="Preprotein translocase secy subunit"/>
    <property type="match status" value="1"/>
</dbReference>
<dbReference type="GO" id="GO:0008320">
    <property type="term" value="F:protein transmembrane transporter activity"/>
    <property type="evidence" value="ECO:0007669"/>
    <property type="project" value="UniProtKB-UniRule"/>
</dbReference>
<evidence type="ECO:0000313" key="10">
    <source>
        <dbReference type="EMBL" id="NNF06271.1"/>
    </source>
</evidence>
<evidence type="ECO:0000256" key="1">
    <source>
        <dbReference type="ARBA" id="ARBA00004370"/>
    </source>
</evidence>
<dbReference type="HAMAP" id="MF_00422">
    <property type="entry name" value="SecE"/>
    <property type="match status" value="1"/>
</dbReference>
<evidence type="ECO:0000256" key="2">
    <source>
        <dbReference type="ARBA" id="ARBA00022448"/>
    </source>
</evidence>
<dbReference type="EMBL" id="JABDJR010000222">
    <property type="protein sequence ID" value="NNF06271.1"/>
    <property type="molecule type" value="Genomic_DNA"/>
</dbReference>
<dbReference type="AlphaFoldDB" id="A0A7Y2E6U3"/>
<evidence type="ECO:0000256" key="8">
    <source>
        <dbReference type="ARBA" id="ARBA00023136"/>
    </source>
</evidence>
<evidence type="ECO:0000256" key="9">
    <source>
        <dbReference type="HAMAP-Rule" id="MF_00422"/>
    </source>
</evidence>